<evidence type="ECO:0000256" key="4">
    <source>
        <dbReference type="ARBA" id="ARBA00023136"/>
    </source>
</evidence>
<dbReference type="AlphaFoldDB" id="A0A1G8VL34"/>
<organism evidence="6 7">
    <name type="scientific">Flavobacterium noncentrifugens</name>
    <dbReference type="NCBI Taxonomy" id="1128970"/>
    <lineage>
        <taxon>Bacteria</taxon>
        <taxon>Pseudomonadati</taxon>
        <taxon>Bacteroidota</taxon>
        <taxon>Flavobacteriia</taxon>
        <taxon>Flavobacteriales</taxon>
        <taxon>Flavobacteriaceae</taxon>
        <taxon>Flavobacterium</taxon>
    </lineage>
</organism>
<evidence type="ECO:0008006" key="8">
    <source>
        <dbReference type="Google" id="ProtNLM"/>
    </source>
</evidence>
<accession>A0A1G8VL34</accession>
<evidence type="ECO:0000313" key="6">
    <source>
        <dbReference type="EMBL" id="SDJ65890.1"/>
    </source>
</evidence>
<keyword evidence="3 5" id="KW-1133">Transmembrane helix</keyword>
<evidence type="ECO:0000256" key="3">
    <source>
        <dbReference type="ARBA" id="ARBA00022989"/>
    </source>
</evidence>
<dbReference type="EMBL" id="FNEZ01000002">
    <property type="protein sequence ID" value="SDJ65890.1"/>
    <property type="molecule type" value="Genomic_DNA"/>
</dbReference>
<feature type="transmembrane region" description="Helical" evidence="5">
    <location>
        <begin position="20"/>
        <end position="38"/>
    </location>
</feature>
<dbReference type="RefSeq" id="WP_091393085.1">
    <property type="nucleotide sequence ID" value="NZ_BKAI01000003.1"/>
</dbReference>
<sequence>METTSNKNTATLTHLSTLTQYFIPFGNYIFPIIIWSIQREKSEYVNAQGKQTINFQLSLFVYTLILALIAIPLFCITVLRSMSFDTFIDGGDFMIRNLNLQHVSGMVTLLIMAVLVFVAMKVAEFFLIIYAAVKTSNGEDFKYPLTIPFIR</sequence>
<gene>
    <name evidence="6" type="ORF">SAMN04487935_1380</name>
</gene>
<feature type="transmembrane region" description="Helical" evidence="5">
    <location>
        <begin position="59"/>
        <end position="83"/>
    </location>
</feature>
<comment type="subcellular location">
    <subcellularLocation>
        <location evidence="1">Membrane</location>
        <topology evidence="1">Multi-pass membrane protein</topology>
    </subcellularLocation>
</comment>
<feature type="transmembrane region" description="Helical" evidence="5">
    <location>
        <begin position="103"/>
        <end position="133"/>
    </location>
</feature>
<proteinExistence type="predicted"/>
<dbReference type="InterPro" id="IPR019109">
    <property type="entry name" value="MamF_MmsF"/>
</dbReference>
<dbReference type="OrthoDB" id="9808930at2"/>
<dbReference type="Proteomes" id="UP000199580">
    <property type="component" value="Unassembled WGS sequence"/>
</dbReference>
<keyword evidence="7" id="KW-1185">Reference proteome</keyword>
<evidence type="ECO:0000256" key="2">
    <source>
        <dbReference type="ARBA" id="ARBA00022692"/>
    </source>
</evidence>
<name>A0A1G8VL34_9FLAO</name>
<keyword evidence="2 5" id="KW-0812">Transmembrane</keyword>
<keyword evidence="4 5" id="KW-0472">Membrane</keyword>
<dbReference type="STRING" id="1128970.SAMN04487935_1380"/>
<reference evidence="6 7" key="1">
    <citation type="submission" date="2016-10" db="EMBL/GenBank/DDBJ databases">
        <authorList>
            <person name="de Groot N.N."/>
        </authorList>
    </citation>
    <scope>NUCLEOTIDE SEQUENCE [LARGE SCALE GENOMIC DNA]</scope>
    <source>
        <strain evidence="6 7">CGMCC 1.10076</strain>
    </source>
</reference>
<dbReference type="Pfam" id="PF09685">
    <property type="entry name" value="MamF_MmsF"/>
    <property type="match status" value="1"/>
</dbReference>
<evidence type="ECO:0000313" key="7">
    <source>
        <dbReference type="Proteomes" id="UP000199580"/>
    </source>
</evidence>
<evidence type="ECO:0000256" key="1">
    <source>
        <dbReference type="ARBA" id="ARBA00004141"/>
    </source>
</evidence>
<protein>
    <recommendedName>
        <fullName evidence="8">DUF4870 domain-containing protein</fullName>
    </recommendedName>
</protein>
<evidence type="ECO:0000256" key="5">
    <source>
        <dbReference type="SAM" id="Phobius"/>
    </source>
</evidence>